<proteinExistence type="predicted"/>
<evidence type="ECO:0000313" key="1">
    <source>
        <dbReference type="EMBL" id="AJW29499.1"/>
    </source>
</evidence>
<gene>
    <name evidence="1" type="ORF">pJE1_077</name>
</gene>
<accession>A0A0D4ZZB6</accession>
<geneLocation type="plasmid" evidence="1">
    <name>pJE1</name>
</geneLocation>
<sequence length="62" mass="6722">MAFSASAGSPIDTIDRLWLQAGGSGHPQFFVYFIRHVAAYISNPDRSNAEVAFRPPSVRAGI</sequence>
<keyword evidence="1" id="KW-0614">Plasmid</keyword>
<reference evidence="1" key="1">
    <citation type="submission" date="2014-06" db="EMBL/GenBank/DDBJ databases">
        <title>Molecular and ecological studies on carbamate pesticide degrading bacteria isolated from agricultural soils.</title>
        <authorList>
            <person name="Kim D.-U."/>
            <person name="Ka J.-O."/>
        </authorList>
    </citation>
    <scope>NUCLEOTIDE SEQUENCE</scope>
    <source>
        <strain evidence="1">JE1</strain>
        <plasmid evidence="1">pJE1</plasmid>
    </source>
</reference>
<dbReference type="EMBL" id="KM017071">
    <property type="protein sequence ID" value="AJW29499.1"/>
    <property type="molecule type" value="Genomic_DNA"/>
</dbReference>
<protein>
    <submittedName>
        <fullName evidence="1">Uncharacterized protein</fullName>
    </submittedName>
</protein>
<dbReference type="AlphaFoldDB" id="A0A0D4ZZB6"/>
<organism evidence="1">
    <name type="scientific">Sphingomonas sp. JE1</name>
    <dbReference type="NCBI Taxonomy" id="1628059"/>
    <lineage>
        <taxon>Bacteria</taxon>
        <taxon>Pseudomonadati</taxon>
        <taxon>Pseudomonadota</taxon>
        <taxon>Alphaproteobacteria</taxon>
        <taxon>Sphingomonadales</taxon>
        <taxon>Sphingomonadaceae</taxon>
        <taxon>Sphingomonas</taxon>
    </lineage>
</organism>
<name>A0A0D4ZZB6_9SPHN</name>